<proteinExistence type="predicted"/>
<dbReference type="PANTHER" id="PTHR10869:SF246">
    <property type="entry name" value="TRANSMEMBRANE PROLYL 4-HYDROXYLASE"/>
    <property type="match status" value="1"/>
</dbReference>
<dbReference type="Gene3D" id="2.60.120.620">
    <property type="entry name" value="q2cbj1_9rhob like domain"/>
    <property type="match status" value="1"/>
</dbReference>
<dbReference type="VEuPathDB" id="ToxoDB:EMH_0038310"/>
<gene>
    <name evidence="5" type="ORF">EMH_0038310</name>
</gene>
<evidence type="ECO:0000256" key="2">
    <source>
        <dbReference type="ARBA" id="ARBA00023004"/>
    </source>
</evidence>
<protein>
    <recommendedName>
        <fullName evidence="7">Prolyl 4-hydroxylase alpha subunit Fe(2+) 2OG dioxygenase domain-containing protein</fullName>
    </recommendedName>
</protein>
<dbReference type="OrthoDB" id="347252at2759"/>
<feature type="compositionally biased region" description="Pro residues" evidence="3">
    <location>
        <begin position="86"/>
        <end position="95"/>
    </location>
</feature>
<reference evidence="5" key="2">
    <citation type="submission" date="2013-10" db="EMBL/GenBank/DDBJ databases">
        <authorList>
            <person name="Aslett M."/>
        </authorList>
    </citation>
    <scope>NUCLEOTIDE SEQUENCE [LARGE SCALE GENOMIC DNA]</scope>
    <source>
        <strain evidence="5">Houghton</strain>
    </source>
</reference>
<feature type="chain" id="PRO_5004673046" description="Prolyl 4-hydroxylase alpha subunit Fe(2+) 2OG dioxygenase domain-containing protein" evidence="4">
    <location>
        <begin position="21"/>
        <end position="244"/>
    </location>
</feature>
<dbReference type="Proteomes" id="UP000030744">
    <property type="component" value="Unassembled WGS sequence"/>
</dbReference>
<dbReference type="EMBL" id="HG734728">
    <property type="protein sequence ID" value="CDJ35868.1"/>
    <property type="molecule type" value="Genomic_DNA"/>
</dbReference>
<dbReference type="RefSeq" id="XP_037878157.1">
    <property type="nucleotide sequence ID" value="XM_038022303.1"/>
</dbReference>
<keyword evidence="4" id="KW-0732">Signal</keyword>
<feature type="signal peptide" evidence="4">
    <location>
        <begin position="1"/>
        <end position="20"/>
    </location>
</feature>
<feature type="region of interest" description="Disordered" evidence="3">
    <location>
        <begin position="225"/>
        <end position="244"/>
    </location>
</feature>
<evidence type="ECO:0000256" key="4">
    <source>
        <dbReference type="SAM" id="SignalP"/>
    </source>
</evidence>
<keyword evidence="1" id="KW-0479">Metal-binding</keyword>
<dbReference type="InterPro" id="IPR045054">
    <property type="entry name" value="P4HA-like"/>
</dbReference>
<evidence type="ECO:0000256" key="1">
    <source>
        <dbReference type="ARBA" id="ARBA00022723"/>
    </source>
</evidence>
<dbReference type="GO" id="GO:0005783">
    <property type="term" value="C:endoplasmic reticulum"/>
    <property type="evidence" value="ECO:0007669"/>
    <property type="project" value="TreeGrafter"/>
</dbReference>
<keyword evidence="6" id="KW-1185">Reference proteome</keyword>
<organism evidence="5 6">
    <name type="scientific">Eimeria mitis</name>
    <dbReference type="NCBI Taxonomy" id="44415"/>
    <lineage>
        <taxon>Eukaryota</taxon>
        <taxon>Sar</taxon>
        <taxon>Alveolata</taxon>
        <taxon>Apicomplexa</taxon>
        <taxon>Conoidasida</taxon>
        <taxon>Coccidia</taxon>
        <taxon>Eucoccidiorida</taxon>
        <taxon>Eimeriorina</taxon>
        <taxon>Eimeriidae</taxon>
        <taxon>Eimeria</taxon>
    </lineage>
</organism>
<dbReference type="AlphaFoldDB" id="U6KKA6"/>
<accession>U6KKA6</accession>
<dbReference type="PANTHER" id="PTHR10869">
    <property type="entry name" value="PROLYL 4-HYDROXYLASE ALPHA SUBUNIT"/>
    <property type="match status" value="1"/>
</dbReference>
<dbReference type="GO" id="GO:0004656">
    <property type="term" value="F:procollagen-proline 4-dioxygenase activity"/>
    <property type="evidence" value="ECO:0007669"/>
    <property type="project" value="TreeGrafter"/>
</dbReference>
<evidence type="ECO:0000313" key="6">
    <source>
        <dbReference type="Proteomes" id="UP000030744"/>
    </source>
</evidence>
<dbReference type="GeneID" id="60403997"/>
<feature type="compositionally biased region" description="Low complexity" evidence="3">
    <location>
        <begin position="138"/>
        <end position="147"/>
    </location>
</feature>
<evidence type="ECO:0000313" key="5">
    <source>
        <dbReference type="EMBL" id="CDJ35868.1"/>
    </source>
</evidence>
<name>U6KKA6_9EIME</name>
<evidence type="ECO:0000256" key="3">
    <source>
        <dbReference type="SAM" id="MobiDB-lite"/>
    </source>
</evidence>
<reference evidence="5" key="1">
    <citation type="submission" date="2013-10" db="EMBL/GenBank/DDBJ databases">
        <title>Genomic analysis of the causative agents of coccidiosis in chickens.</title>
        <authorList>
            <person name="Reid A.J."/>
            <person name="Blake D."/>
            <person name="Billington K."/>
            <person name="Browne H."/>
            <person name="Dunn M."/>
            <person name="Hung S."/>
            <person name="Kawahara F."/>
            <person name="Miranda-Saavedra D."/>
            <person name="Mourier T."/>
            <person name="Nagra H."/>
            <person name="Otto T.D."/>
            <person name="Rawlings N."/>
            <person name="Sanchez A."/>
            <person name="Sanders M."/>
            <person name="Subramaniam C."/>
            <person name="Tay Y."/>
            <person name="Dear P."/>
            <person name="Doerig C."/>
            <person name="Gruber A."/>
            <person name="Parkinson J."/>
            <person name="Shirley M."/>
            <person name="Wan K.L."/>
            <person name="Berriman M."/>
            <person name="Tomley F."/>
            <person name="Pain A."/>
        </authorList>
    </citation>
    <scope>NUCLEOTIDE SEQUENCE [LARGE SCALE GENOMIC DNA]</scope>
    <source>
        <strain evidence="5">Houghton</strain>
    </source>
</reference>
<sequence length="244" mass="26480">MNFGGLFYFVLIFALDVEEGGYTHFTRLGLKIGPSQGSAVLWSNVTPTGQVDFRTMHAGVSPTKGTKYVVNCFFNEAVVRHEKPPALLPLEPPQGIPDFQQQRTGAGSPPPAETGKNTAMRDSVNANGRFPPHTEHSQPQQLQQQQLETSKIWGSQHRPVWGLPGTEARGKQTFCPAVLFSLPQQQLQQHAMPHGTVYPTPGWMVGGAKLPGAPVGLPFTATGSPPAGWRSHAAGSLPLDQRWM</sequence>
<keyword evidence="2" id="KW-0408">Iron</keyword>
<feature type="region of interest" description="Disordered" evidence="3">
    <location>
        <begin position="86"/>
        <end position="148"/>
    </location>
</feature>
<evidence type="ECO:0008006" key="7">
    <source>
        <dbReference type="Google" id="ProtNLM"/>
    </source>
</evidence>
<dbReference type="GO" id="GO:0046872">
    <property type="term" value="F:metal ion binding"/>
    <property type="evidence" value="ECO:0007669"/>
    <property type="project" value="UniProtKB-KW"/>
</dbReference>